<feature type="region of interest" description="Disordered" evidence="1">
    <location>
        <begin position="45"/>
        <end position="81"/>
    </location>
</feature>
<protein>
    <submittedName>
        <fullName evidence="3">Uncharacterized protein</fullName>
    </submittedName>
</protein>
<evidence type="ECO:0000313" key="4">
    <source>
        <dbReference type="Proteomes" id="UP000193067"/>
    </source>
</evidence>
<gene>
    <name evidence="3" type="ORF">PYCCODRAFT_1272490</name>
</gene>
<keyword evidence="2" id="KW-1133">Transmembrane helix</keyword>
<dbReference type="Proteomes" id="UP000193067">
    <property type="component" value="Unassembled WGS sequence"/>
</dbReference>
<accession>A0A1Y2IXR1</accession>
<evidence type="ECO:0000256" key="1">
    <source>
        <dbReference type="SAM" id="MobiDB-lite"/>
    </source>
</evidence>
<keyword evidence="2" id="KW-0812">Transmembrane</keyword>
<dbReference type="EMBL" id="KZ084094">
    <property type="protein sequence ID" value="OSD05001.1"/>
    <property type="molecule type" value="Genomic_DNA"/>
</dbReference>
<name>A0A1Y2IXR1_TRAC3</name>
<organism evidence="3 4">
    <name type="scientific">Trametes coccinea (strain BRFM310)</name>
    <name type="common">Pycnoporus coccineus</name>
    <dbReference type="NCBI Taxonomy" id="1353009"/>
    <lineage>
        <taxon>Eukaryota</taxon>
        <taxon>Fungi</taxon>
        <taxon>Dikarya</taxon>
        <taxon>Basidiomycota</taxon>
        <taxon>Agaricomycotina</taxon>
        <taxon>Agaricomycetes</taxon>
        <taxon>Polyporales</taxon>
        <taxon>Polyporaceae</taxon>
        <taxon>Trametes</taxon>
    </lineage>
</organism>
<reference evidence="3 4" key="1">
    <citation type="journal article" date="2015" name="Biotechnol. Biofuels">
        <title>Enhanced degradation of softwood versus hardwood by the white-rot fungus Pycnoporus coccineus.</title>
        <authorList>
            <person name="Couturier M."/>
            <person name="Navarro D."/>
            <person name="Chevret D."/>
            <person name="Henrissat B."/>
            <person name="Piumi F."/>
            <person name="Ruiz-Duenas F.J."/>
            <person name="Martinez A.T."/>
            <person name="Grigoriev I.V."/>
            <person name="Riley R."/>
            <person name="Lipzen A."/>
            <person name="Berrin J.G."/>
            <person name="Master E.R."/>
            <person name="Rosso M.N."/>
        </authorList>
    </citation>
    <scope>NUCLEOTIDE SEQUENCE [LARGE SCALE GENOMIC DNA]</scope>
    <source>
        <strain evidence="3 4">BRFM310</strain>
    </source>
</reference>
<proteinExistence type="predicted"/>
<dbReference type="AlphaFoldDB" id="A0A1Y2IXR1"/>
<keyword evidence="4" id="KW-1185">Reference proteome</keyword>
<evidence type="ECO:0000313" key="3">
    <source>
        <dbReference type="EMBL" id="OSD05001.1"/>
    </source>
</evidence>
<sequence>MLVVLQLAARSSHSSLDPLLVPRSLATPLFRAPFTVFLPLQTKSRDAPSHENAEVASSRPPRLHYTIPGTHASPSPHPPSIRRFVPAPSSAFLASHNTAITRRALHPARYETATASCMRSRGYAREAWCARPRCHGHSKPESRLVPDPIDMRRRHRRRNAEATIFCVLVLTPAAVVSLCLGSSCTI</sequence>
<feature type="transmembrane region" description="Helical" evidence="2">
    <location>
        <begin position="162"/>
        <end position="183"/>
    </location>
</feature>
<keyword evidence="2" id="KW-0472">Membrane</keyword>
<evidence type="ECO:0000256" key="2">
    <source>
        <dbReference type="SAM" id="Phobius"/>
    </source>
</evidence>